<evidence type="ECO:0000313" key="1">
    <source>
        <dbReference type="EMBL" id="GIZ02609.1"/>
    </source>
</evidence>
<accession>A0AAV4Y7X2</accession>
<name>A0AAV4Y7X2_CAEEX</name>
<sequence length="100" mass="11194">MDSLHWELFTLILSATSSGEIQEGNTSFEPAVMAYKGLMVFDFRGRYGLIAYGDILSATSSGEIQERSTSFEPAVMAYEGLMVFDFLWKIWIDSFCGDVP</sequence>
<proteinExistence type="predicted"/>
<protein>
    <submittedName>
        <fullName evidence="1">Uncharacterized protein</fullName>
    </submittedName>
</protein>
<gene>
    <name evidence="1" type="ORF">CEXT_11961</name>
</gene>
<organism evidence="1 2">
    <name type="scientific">Caerostris extrusa</name>
    <name type="common">Bark spider</name>
    <name type="synonym">Caerostris bankana</name>
    <dbReference type="NCBI Taxonomy" id="172846"/>
    <lineage>
        <taxon>Eukaryota</taxon>
        <taxon>Metazoa</taxon>
        <taxon>Ecdysozoa</taxon>
        <taxon>Arthropoda</taxon>
        <taxon>Chelicerata</taxon>
        <taxon>Arachnida</taxon>
        <taxon>Araneae</taxon>
        <taxon>Araneomorphae</taxon>
        <taxon>Entelegynae</taxon>
        <taxon>Araneoidea</taxon>
        <taxon>Araneidae</taxon>
        <taxon>Caerostris</taxon>
    </lineage>
</organism>
<dbReference type="AlphaFoldDB" id="A0AAV4Y7X2"/>
<comment type="caution">
    <text evidence="1">The sequence shown here is derived from an EMBL/GenBank/DDBJ whole genome shotgun (WGS) entry which is preliminary data.</text>
</comment>
<evidence type="ECO:0000313" key="2">
    <source>
        <dbReference type="Proteomes" id="UP001054945"/>
    </source>
</evidence>
<dbReference type="Proteomes" id="UP001054945">
    <property type="component" value="Unassembled WGS sequence"/>
</dbReference>
<keyword evidence="2" id="KW-1185">Reference proteome</keyword>
<dbReference type="EMBL" id="BPLR01001482">
    <property type="protein sequence ID" value="GIZ02609.1"/>
    <property type="molecule type" value="Genomic_DNA"/>
</dbReference>
<reference evidence="1 2" key="1">
    <citation type="submission" date="2021-06" db="EMBL/GenBank/DDBJ databases">
        <title>Caerostris extrusa draft genome.</title>
        <authorList>
            <person name="Kono N."/>
            <person name="Arakawa K."/>
        </authorList>
    </citation>
    <scope>NUCLEOTIDE SEQUENCE [LARGE SCALE GENOMIC DNA]</scope>
</reference>